<sequence>MARRHVIPPPNAIKLRELPLPSRQHLPSLHHLEDRIAIQQSEIQSLLQDNRRLAATHVALKQELSLAEQELRHLSSTAANVKAERDADVREVYEKSLKLDAEVRVIDAMNAELDGVRADVEELSVVKQELTKQFDEINDELAKARAESKDLTVIKAEIESFRREIQRGRAAIEYEKKNHASNLEQSQIMEKNMISVARQIERLRAEIPNAEKRARAAAAAAGAANPSAAYAANYGNHVYGGSLYADPYSLHQVQGGADLAPQYVSGAAALGPYELWGSHVQR</sequence>
<accession>A0ACC0Y3M9</accession>
<reference evidence="2" key="1">
    <citation type="journal article" date="2023" name="G3 (Bethesda)">
        <title>Genome assembly and association tests identify interacting loci associated with vigor, precocity, and sex in interspecific pistachio rootstocks.</title>
        <authorList>
            <person name="Palmer W."/>
            <person name="Jacygrad E."/>
            <person name="Sagayaradj S."/>
            <person name="Cavanaugh K."/>
            <person name="Han R."/>
            <person name="Bertier L."/>
            <person name="Beede B."/>
            <person name="Kafkas S."/>
            <person name="Golino D."/>
            <person name="Preece J."/>
            <person name="Michelmore R."/>
        </authorList>
    </citation>
    <scope>NUCLEOTIDE SEQUENCE [LARGE SCALE GENOMIC DNA]</scope>
</reference>
<protein>
    <submittedName>
        <fullName evidence="1">Uncharacterized protein</fullName>
    </submittedName>
</protein>
<comment type="caution">
    <text evidence="1">The sequence shown here is derived from an EMBL/GenBank/DDBJ whole genome shotgun (WGS) entry which is preliminary data.</text>
</comment>
<evidence type="ECO:0000313" key="1">
    <source>
        <dbReference type="EMBL" id="KAJ0028079.1"/>
    </source>
</evidence>
<name>A0ACC0Y3M9_9ROSI</name>
<dbReference type="Proteomes" id="UP001163603">
    <property type="component" value="Chromosome 9"/>
</dbReference>
<evidence type="ECO:0000313" key="2">
    <source>
        <dbReference type="Proteomes" id="UP001163603"/>
    </source>
</evidence>
<gene>
    <name evidence="1" type="ORF">Pint_35178</name>
</gene>
<proteinExistence type="predicted"/>
<dbReference type="EMBL" id="CM047744">
    <property type="protein sequence ID" value="KAJ0028079.1"/>
    <property type="molecule type" value="Genomic_DNA"/>
</dbReference>
<keyword evidence="2" id="KW-1185">Reference proteome</keyword>
<organism evidence="1 2">
    <name type="scientific">Pistacia integerrima</name>
    <dbReference type="NCBI Taxonomy" id="434235"/>
    <lineage>
        <taxon>Eukaryota</taxon>
        <taxon>Viridiplantae</taxon>
        <taxon>Streptophyta</taxon>
        <taxon>Embryophyta</taxon>
        <taxon>Tracheophyta</taxon>
        <taxon>Spermatophyta</taxon>
        <taxon>Magnoliopsida</taxon>
        <taxon>eudicotyledons</taxon>
        <taxon>Gunneridae</taxon>
        <taxon>Pentapetalae</taxon>
        <taxon>rosids</taxon>
        <taxon>malvids</taxon>
        <taxon>Sapindales</taxon>
        <taxon>Anacardiaceae</taxon>
        <taxon>Pistacia</taxon>
    </lineage>
</organism>